<evidence type="ECO:0000313" key="2">
    <source>
        <dbReference type="Proteomes" id="UP000241764"/>
    </source>
</evidence>
<gene>
    <name evidence="1" type="ORF">CU103_15800</name>
</gene>
<organism evidence="1 2">
    <name type="scientific">Phyllobacterium sophorae</name>
    <dbReference type="NCBI Taxonomy" id="1520277"/>
    <lineage>
        <taxon>Bacteria</taxon>
        <taxon>Pseudomonadati</taxon>
        <taxon>Pseudomonadota</taxon>
        <taxon>Alphaproteobacteria</taxon>
        <taxon>Hyphomicrobiales</taxon>
        <taxon>Phyllobacteriaceae</taxon>
        <taxon>Phyllobacterium</taxon>
    </lineage>
</organism>
<accession>A0A2P7BB95</accession>
<dbReference type="AlphaFoldDB" id="A0A2P7BB95"/>
<dbReference type="Proteomes" id="UP000241764">
    <property type="component" value="Unassembled WGS sequence"/>
</dbReference>
<sequence length="253" mass="28270">MGIDQADIASLSCLRHASRLLGQHPAFWGRYFKGPGNTSRIQYQARAENSFFYSNYIRVLPIARQTNEVSGTEREGFMAGQRNAAAILAAFGAMHLSNMSDGICVFLDVENNPTLSKEYYTGWAAGLVLGGQSSMIDFGDEIRLLRIDPNTHVRFLPCVYAHHNARATWRALGKAIDDGAECYGSWVVYMDADRFPIWPWRAEFTSPEMPPTVPVVACQRILDHVEDGQSIDFNLANPSHHSWLLPRLVLPAP</sequence>
<keyword evidence="2" id="KW-1185">Reference proteome</keyword>
<comment type="caution">
    <text evidence="1">The sequence shown here is derived from an EMBL/GenBank/DDBJ whole genome shotgun (WGS) entry which is preliminary data.</text>
</comment>
<dbReference type="EMBL" id="PGGM01000006">
    <property type="protein sequence ID" value="PSH63702.1"/>
    <property type="molecule type" value="Genomic_DNA"/>
</dbReference>
<evidence type="ECO:0000313" key="1">
    <source>
        <dbReference type="EMBL" id="PSH63702.1"/>
    </source>
</evidence>
<protein>
    <submittedName>
        <fullName evidence="1">Uncharacterized protein</fullName>
    </submittedName>
</protein>
<proteinExistence type="predicted"/>
<name>A0A2P7BB95_9HYPH</name>
<dbReference type="Gene3D" id="3.20.20.80">
    <property type="entry name" value="Glycosidases"/>
    <property type="match status" value="1"/>
</dbReference>
<reference evidence="2" key="1">
    <citation type="submission" date="2017-11" db="EMBL/GenBank/DDBJ databases">
        <authorList>
            <person name="Kuznetsova I."/>
            <person name="Sazanova A."/>
            <person name="Chirak E."/>
            <person name="Safronova V."/>
            <person name="Willems A."/>
        </authorList>
    </citation>
    <scope>NUCLEOTIDE SEQUENCE [LARGE SCALE GENOMIC DNA]</scope>
    <source>
        <strain evidence="2">CCBAU 03422</strain>
    </source>
</reference>
<dbReference type="OrthoDB" id="9813368at2"/>